<gene>
    <name evidence="2" type="ORF">B9Q17_09475</name>
</gene>
<comment type="caution">
    <text evidence="2">The sequence shown here is derived from an EMBL/GenBank/DDBJ whole genome shotgun (WGS) entry which is preliminary data.</text>
</comment>
<dbReference type="InterPro" id="IPR025737">
    <property type="entry name" value="FApF"/>
</dbReference>
<dbReference type="EMBL" id="NEFY01000003">
    <property type="protein sequence ID" value="OZC37003.1"/>
    <property type="molecule type" value="Genomic_DNA"/>
</dbReference>
<organism evidence="2 3">
    <name type="scientific">Marinobacter vinifirmus</name>
    <dbReference type="NCBI Taxonomy" id="355591"/>
    <lineage>
        <taxon>Bacteria</taxon>
        <taxon>Pseudomonadati</taxon>
        <taxon>Pseudomonadota</taxon>
        <taxon>Gammaproteobacteria</taxon>
        <taxon>Pseudomonadales</taxon>
        <taxon>Marinobacteraceae</taxon>
        <taxon>Marinobacter</taxon>
    </lineage>
</organism>
<proteinExistence type="predicted"/>
<evidence type="ECO:0008006" key="4">
    <source>
        <dbReference type="Google" id="ProtNLM"/>
    </source>
</evidence>
<reference evidence="2 3" key="1">
    <citation type="submission" date="2017-06" db="EMBL/GenBank/DDBJ databases">
        <title>Draft genome sequence of the halophilic bacterium Marinobacter vinifirmus FB1.</title>
        <authorList>
            <person name="Stepanov V.G."/>
            <person name="Roberts D.J."/>
            <person name="Fox G.E."/>
        </authorList>
    </citation>
    <scope>NUCLEOTIDE SEQUENCE [LARGE SCALE GENOMIC DNA]</scope>
    <source>
        <strain evidence="2 3">FB1</strain>
    </source>
</reference>
<sequence>MMPKPRTLSRNLLAFAISMTAATSLQAVENGVTNWPNGVNTVLPAIMPEPGETQFYGYTVFYSADSYKDTNGDTTPGKFELDVFAQAFRLNHTWDHQTDSGITFTSGAILSGGRNSLDVGVADDSETGLNQIYVTPLYVNWSASEALHFSTGFSGFIPLGDYDRNNLINTTSNTASYVQEFNMTWFPNREWELSLSPTFTFNFKNDDTDYESGDVFNVDYFAGYRPASAPQWQVGIAGHYTRQFSDDKQNGQTVGDGNRLQKLGIGPQVFYGLGPRTAIVFKYLHETEVRNGSEGRSFWFQFAMPL</sequence>
<evidence type="ECO:0000313" key="2">
    <source>
        <dbReference type="EMBL" id="OZC37003.1"/>
    </source>
</evidence>
<name>A0A7Z1DVZ5_9GAMM</name>
<dbReference type="Proteomes" id="UP000216984">
    <property type="component" value="Unassembled WGS sequence"/>
</dbReference>
<feature type="chain" id="PRO_5031215740" description="Phenol degradation protein meta" evidence="1">
    <location>
        <begin position="28"/>
        <end position="306"/>
    </location>
</feature>
<dbReference type="Pfam" id="PF13557">
    <property type="entry name" value="Phenol_MetA_deg"/>
    <property type="match status" value="1"/>
</dbReference>
<accession>A0A7Z1DVZ5</accession>
<keyword evidence="3" id="KW-1185">Reference proteome</keyword>
<keyword evidence="1" id="KW-0732">Signal</keyword>
<feature type="signal peptide" evidence="1">
    <location>
        <begin position="1"/>
        <end position="27"/>
    </location>
</feature>
<evidence type="ECO:0000256" key="1">
    <source>
        <dbReference type="SAM" id="SignalP"/>
    </source>
</evidence>
<protein>
    <recommendedName>
        <fullName evidence="4">Phenol degradation protein meta</fullName>
    </recommendedName>
</protein>
<dbReference type="AlphaFoldDB" id="A0A7Z1DVZ5"/>
<evidence type="ECO:0000313" key="3">
    <source>
        <dbReference type="Proteomes" id="UP000216984"/>
    </source>
</evidence>